<gene>
    <name evidence="2" type="ORF">M407DRAFT_12170</name>
    <name evidence="3" type="ORF">M407DRAFT_243888</name>
</gene>
<dbReference type="Pfam" id="PF10346">
    <property type="entry name" value="Con-6"/>
    <property type="match status" value="1"/>
</dbReference>
<reference evidence="4" key="2">
    <citation type="submission" date="2015-01" db="EMBL/GenBank/DDBJ databases">
        <title>Evolutionary Origins and Diversification of the Mycorrhizal Mutualists.</title>
        <authorList>
            <consortium name="DOE Joint Genome Institute"/>
            <consortium name="Mycorrhizal Genomics Consortium"/>
            <person name="Kohler A."/>
            <person name="Kuo A."/>
            <person name="Nagy L.G."/>
            <person name="Floudas D."/>
            <person name="Copeland A."/>
            <person name="Barry K.W."/>
            <person name="Cichocki N."/>
            <person name="Veneault-Fourrey C."/>
            <person name="LaButti K."/>
            <person name="Lindquist E.A."/>
            <person name="Lipzen A."/>
            <person name="Lundell T."/>
            <person name="Morin E."/>
            <person name="Murat C."/>
            <person name="Riley R."/>
            <person name="Ohm R."/>
            <person name="Sun H."/>
            <person name="Tunlid A."/>
            <person name="Henrissat B."/>
            <person name="Grigoriev I.V."/>
            <person name="Hibbett D.S."/>
            <person name="Martin F."/>
        </authorList>
    </citation>
    <scope>NUCLEOTIDE SEQUENCE [LARGE SCALE GENOMIC DNA]</scope>
    <source>
        <strain evidence="4">MUT 4182</strain>
    </source>
</reference>
<name>A0A0C3Q4N2_9AGAM</name>
<feature type="region of interest" description="Disordered" evidence="1">
    <location>
        <begin position="1"/>
        <end position="35"/>
    </location>
</feature>
<evidence type="ECO:0000256" key="1">
    <source>
        <dbReference type="SAM" id="MobiDB-lite"/>
    </source>
</evidence>
<feature type="region of interest" description="Disordered" evidence="1">
    <location>
        <begin position="49"/>
        <end position="76"/>
    </location>
</feature>
<dbReference type="OrthoDB" id="3353448at2759"/>
<keyword evidence="4" id="KW-1185">Reference proteome</keyword>
<evidence type="ECO:0000313" key="4">
    <source>
        <dbReference type="Proteomes" id="UP000054248"/>
    </source>
</evidence>
<organism evidence="2 4">
    <name type="scientific">Tulasnella calospora MUT 4182</name>
    <dbReference type="NCBI Taxonomy" id="1051891"/>
    <lineage>
        <taxon>Eukaryota</taxon>
        <taxon>Fungi</taxon>
        <taxon>Dikarya</taxon>
        <taxon>Basidiomycota</taxon>
        <taxon>Agaricomycotina</taxon>
        <taxon>Agaricomycetes</taxon>
        <taxon>Cantharellales</taxon>
        <taxon>Tulasnellaceae</taxon>
        <taxon>Tulasnella</taxon>
    </lineage>
</organism>
<reference evidence="2" key="3">
    <citation type="submission" date="2015-02" db="EMBL/GenBank/DDBJ databases">
        <title>Evolutionary Origins and Diversification of the Mycorrhizal Mutualists.</title>
        <authorList>
            <consortium name="DOE Joint Genome Institute"/>
            <consortium name="Mycorrhizal Genomics Consortium"/>
            <person name="Kohler A."/>
            <person name="Kuo A."/>
            <person name="Nagy L.G."/>
            <person name="Floudas D."/>
            <person name="Copeland A."/>
            <person name="Barry K.W."/>
            <person name="Cichocki N."/>
            <person name="Veneault-Fourrey C."/>
            <person name="LaButti K."/>
            <person name="Lindquist E.A."/>
            <person name="Lipzen A."/>
            <person name="Lundell T."/>
            <person name="Morin E."/>
            <person name="Murat C."/>
            <person name="Riley R."/>
            <person name="Ohm R."/>
            <person name="Sun H."/>
            <person name="Tunlid A."/>
            <person name="Henrissat B."/>
            <person name="Grigoriev I.V."/>
            <person name="Hibbett D.S."/>
            <person name="Martin F."/>
        </authorList>
    </citation>
    <scope>NUCLEOTIDE SEQUENCE</scope>
    <source>
        <strain evidence="2 4">MUT 4182</strain>
    </source>
</reference>
<dbReference type="Proteomes" id="UP000054248">
    <property type="component" value="Unassembled WGS sequence"/>
</dbReference>
<dbReference type="HOGENOM" id="CLU_160876_0_0_1"/>
<feature type="compositionally biased region" description="Basic and acidic residues" evidence="1">
    <location>
        <begin position="53"/>
        <end position="67"/>
    </location>
</feature>
<accession>A0A0C3Q4N2</accession>
<evidence type="ECO:0000313" key="2">
    <source>
        <dbReference type="EMBL" id="KIO17824.1"/>
    </source>
</evidence>
<feature type="compositionally biased region" description="Basic residues" evidence="1">
    <location>
        <begin position="1"/>
        <end position="19"/>
    </location>
</feature>
<dbReference type="AlphaFoldDB" id="A0A0C3Q4N2"/>
<dbReference type="EMBL" id="KN823340">
    <property type="protein sequence ID" value="KIO17824.1"/>
    <property type="molecule type" value="Genomic_DNA"/>
</dbReference>
<proteinExistence type="predicted"/>
<dbReference type="EMBL" id="KN823031">
    <property type="protein sequence ID" value="KIO26014.1"/>
    <property type="molecule type" value="Genomic_DNA"/>
</dbReference>
<protein>
    <submittedName>
        <fullName evidence="2">Uncharacterized protein</fullName>
    </submittedName>
</protein>
<dbReference type="InterPro" id="IPR018824">
    <property type="entry name" value="Conidiation-specific_6"/>
</dbReference>
<evidence type="ECO:0000313" key="3">
    <source>
        <dbReference type="EMBL" id="KIO26014.1"/>
    </source>
</evidence>
<reference evidence="2 4" key="1">
    <citation type="submission" date="2014-04" db="EMBL/GenBank/DDBJ databases">
        <authorList>
            <consortium name="DOE Joint Genome Institute"/>
            <person name="Kuo A."/>
            <person name="Girlanda M."/>
            <person name="Perotto S."/>
            <person name="Kohler A."/>
            <person name="Nagy L.G."/>
            <person name="Floudas D."/>
            <person name="Copeland A."/>
            <person name="Barry K.W."/>
            <person name="Cichocki N."/>
            <person name="Veneault-Fourrey C."/>
            <person name="LaButti K."/>
            <person name="Lindquist E.A."/>
            <person name="Lipzen A."/>
            <person name="Lundell T."/>
            <person name="Morin E."/>
            <person name="Murat C."/>
            <person name="Sun H."/>
            <person name="Tunlid A."/>
            <person name="Henrissat B."/>
            <person name="Grigoriev I.V."/>
            <person name="Hibbett D.S."/>
            <person name="Martin F."/>
            <person name="Nordberg H.P."/>
            <person name="Cantor M.N."/>
            <person name="Hua S.X."/>
        </authorList>
    </citation>
    <scope>NUCLEOTIDE SEQUENCE [LARGE SCALE GENOMIC DNA]</scope>
    <source>
        <strain evidence="2 4">MUT 4182</strain>
    </source>
</reference>
<sequence length="100" mass="11402">MPLFGRRRHTTTTTRRTHHTTGTTTGHRTGMFHRKDPNRRAAGLRAALSNPHTTHDGRKRAEAELHSMGRSAHVPITTKIKRTLGIRSSPRQHNTATYRY</sequence>
<feature type="compositionally biased region" description="Low complexity" evidence="1">
    <location>
        <begin position="20"/>
        <end position="29"/>
    </location>
</feature>